<evidence type="ECO:0000256" key="11">
    <source>
        <dbReference type="SAM" id="MobiDB-lite"/>
    </source>
</evidence>
<evidence type="ECO:0000313" key="14">
    <source>
        <dbReference type="Proteomes" id="UP001497382"/>
    </source>
</evidence>
<keyword evidence="4" id="KW-1003">Cell membrane</keyword>
<comment type="caution">
    <text evidence="13">The sequence shown here is derived from an EMBL/GenBank/DDBJ whole genome shotgun (WGS) entry which is preliminary data.</text>
</comment>
<dbReference type="GO" id="GO:0005096">
    <property type="term" value="F:GTPase activator activity"/>
    <property type="evidence" value="ECO:0007669"/>
    <property type="project" value="TreeGrafter"/>
</dbReference>
<dbReference type="GO" id="GO:0031201">
    <property type="term" value="C:SNARE complex"/>
    <property type="evidence" value="ECO:0007669"/>
    <property type="project" value="TreeGrafter"/>
</dbReference>
<evidence type="ECO:0000256" key="5">
    <source>
        <dbReference type="ARBA" id="ARBA00022483"/>
    </source>
</evidence>
<keyword evidence="5" id="KW-0268">Exocytosis</keyword>
<evidence type="ECO:0000256" key="10">
    <source>
        <dbReference type="SAM" id="Coils"/>
    </source>
</evidence>
<dbReference type="PRINTS" id="PR00962">
    <property type="entry name" value="LETHAL2GIANT"/>
</dbReference>
<comment type="similarity">
    <text evidence="3">Belongs to the WD repeat L(2)GL family.</text>
</comment>
<sequence length="1111" mass="123572">MPRPETKRSSGFFKGVLDGLRSSVSQRSECLADENLQPELFRILKTIRHGFPFQPTAIAFDPVQRILALATKNGSLRLFGRPGVDAFVQHDIDSPVFQILFLVNEGALVTVCADDTMHLWNIRQKMPEIVHTLKFQKERITYACLPFQSKWLYVGTERGNVHIVNVESFTLSGYVINWNKAVEISRKSHPGYVVHLSDNPVDPNKLLIGYESGTAVLWDLKNKAADCRFQCSELLRSASWHHEGRQFMCSYNDGSLRTWNIRYPSKPESVLYPHAKTTKDKNPEVCHPINKVEWRTARGSDSFIAFAGGMSVEKKKQNPCVTVIHGKTTTVLEMEHSIIDFITLCETPWPGDYQDPYAIIVLLYNDLVVIDLTSSGYPCYQNPYPMDLHESPVTSCSYFADCPNDLIPALYSTGTKGKKNQCFSEKEWPVDGGGWGISTLSYPEVIITGHADGSLKFWDASSVSLQILYKLKISRIFEKPKPLSTGEHEDDPFAIERVAFCPESRILCVADASSHVIIFEFQQQEIQSEIIVLEIPVFYETDEDLDNPDADVAAAYQQVKSENQNSASNSDGVRTHCGYIPTKVKSGVLKRNPGFQAEIVCLAPVINKNTPLHITALTINAAIGLIAYGSECGLAIVDIIQKCCVASMNTADLYGSSDPYQRVPRSPKRSNMMLGDNPTESDKSRSSAVDQVNGMCLSPTTRKHLLQRKPPSAEMRRTKSQGTVHEKNKIDSSFARSRSSSMSSLENINSEAVQCLVFAESYCRKSDFVTSPTLWVGTNLGSVLIILLTLSSSDDERYTQPVIVSPSGTVYRLKGSILSVSFLDSTGSVLSPSFEPWKSENKSNNDKERKKLSSNNHSKSKVSPTSDSQDSQLVLMCSEKQAILVTVPSQSCIQKINLTETSFVVKAEVNLLKDHDKICLSSYVASGNITIYSLPSLRIICSEEFLPLVDMRVARTFCFSKNGHGVYLCSPTELQKFSISADYCNLLQDMLGTLFVNKELPEAPKQSFFKGLFGAGPSILDREELFGVSSGKPSKNIASHVHISSNSEQIKAQSGTLGGELAKVKQNLAERGENLSQLEDRTEKMMSEAESFQSAARQLATKFKDKKWYQF</sequence>
<feature type="compositionally biased region" description="Low complexity" evidence="11">
    <location>
        <begin position="853"/>
        <end position="863"/>
    </location>
</feature>
<keyword evidence="8" id="KW-0677">Repeat</keyword>
<feature type="coiled-coil region" evidence="10">
    <location>
        <begin position="1061"/>
        <end position="1095"/>
    </location>
</feature>
<dbReference type="EMBL" id="CAXIEN010000003">
    <property type="protein sequence ID" value="CAL1261846.1"/>
    <property type="molecule type" value="Genomic_DNA"/>
</dbReference>
<dbReference type="InterPro" id="IPR015943">
    <property type="entry name" value="WD40/YVTN_repeat-like_dom_sf"/>
</dbReference>
<accession>A0AAV1YT20</accession>
<evidence type="ECO:0000256" key="2">
    <source>
        <dbReference type="ARBA" id="ARBA00004496"/>
    </source>
</evidence>
<dbReference type="SMART" id="SM00320">
    <property type="entry name" value="WD40"/>
    <property type="match status" value="7"/>
</dbReference>
<dbReference type="PANTHER" id="PTHR10241:SF25">
    <property type="entry name" value="TOMOSYN, ISOFORM C"/>
    <property type="match status" value="1"/>
</dbReference>
<keyword evidence="14" id="KW-1185">Reference proteome</keyword>
<dbReference type="PANTHER" id="PTHR10241">
    <property type="entry name" value="LETHAL 2 GIANT LARVAE PROTEIN"/>
    <property type="match status" value="1"/>
</dbReference>
<protein>
    <recommendedName>
        <fullName evidence="12">V-SNARE coiled-coil homology domain-containing protein</fullName>
    </recommendedName>
</protein>
<dbReference type="InterPro" id="IPR036322">
    <property type="entry name" value="WD40_repeat_dom_sf"/>
</dbReference>
<organism evidence="13 14">
    <name type="scientific">Larinioides sclopetarius</name>
    <dbReference type="NCBI Taxonomy" id="280406"/>
    <lineage>
        <taxon>Eukaryota</taxon>
        <taxon>Metazoa</taxon>
        <taxon>Ecdysozoa</taxon>
        <taxon>Arthropoda</taxon>
        <taxon>Chelicerata</taxon>
        <taxon>Arachnida</taxon>
        <taxon>Araneae</taxon>
        <taxon>Araneomorphae</taxon>
        <taxon>Entelegynae</taxon>
        <taxon>Araneoidea</taxon>
        <taxon>Araneidae</taxon>
        <taxon>Larinioides</taxon>
    </lineage>
</organism>
<dbReference type="Pfam" id="PF00957">
    <property type="entry name" value="Synaptobrevin"/>
    <property type="match status" value="1"/>
</dbReference>
<dbReference type="Gene3D" id="1.20.5.110">
    <property type="match status" value="1"/>
</dbReference>
<dbReference type="Pfam" id="PF08366">
    <property type="entry name" value="LLGL"/>
    <property type="match status" value="1"/>
</dbReference>
<proteinExistence type="inferred from homology"/>
<feature type="compositionally biased region" description="Basic and acidic residues" evidence="11">
    <location>
        <begin position="837"/>
        <end position="851"/>
    </location>
</feature>
<dbReference type="Gene3D" id="2.130.10.10">
    <property type="entry name" value="YVTN repeat-like/Quinoprotein amine dehydrogenase"/>
    <property type="match status" value="3"/>
</dbReference>
<keyword evidence="4" id="KW-0472">Membrane</keyword>
<dbReference type="GO" id="GO:0006887">
    <property type="term" value="P:exocytosis"/>
    <property type="evidence" value="ECO:0007669"/>
    <property type="project" value="UniProtKB-KW"/>
</dbReference>
<dbReference type="GO" id="GO:0006893">
    <property type="term" value="P:Golgi to plasma membrane transport"/>
    <property type="evidence" value="ECO:0007669"/>
    <property type="project" value="TreeGrafter"/>
</dbReference>
<dbReference type="GO" id="GO:0045159">
    <property type="term" value="F:myosin II binding"/>
    <property type="evidence" value="ECO:0007669"/>
    <property type="project" value="TreeGrafter"/>
</dbReference>
<dbReference type="InterPro" id="IPR001680">
    <property type="entry name" value="WD40_rpt"/>
</dbReference>
<keyword evidence="6" id="KW-0963">Cytoplasm</keyword>
<reference evidence="13 14" key="1">
    <citation type="submission" date="2024-04" db="EMBL/GenBank/DDBJ databases">
        <authorList>
            <person name="Rising A."/>
            <person name="Reimegard J."/>
            <person name="Sonavane S."/>
            <person name="Akerstrom W."/>
            <person name="Nylinder S."/>
            <person name="Hedman E."/>
            <person name="Kallberg Y."/>
        </authorList>
    </citation>
    <scope>NUCLEOTIDE SEQUENCE [LARGE SCALE GENOMIC DNA]</scope>
</reference>
<dbReference type="SUPFAM" id="SSF50978">
    <property type="entry name" value="WD40 repeat-like"/>
    <property type="match status" value="2"/>
</dbReference>
<feature type="region of interest" description="Disordered" evidence="11">
    <location>
        <begin position="706"/>
        <end position="727"/>
    </location>
</feature>
<feature type="region of interest" description="Disordered" evidence="11">
    <location>
        <begin position="832"/>
        <end position="867"/>
    </location>
</feature>
<dbReference type="Proteomes" id="UP001497382">
    <property type="component" value="Unassembled WGS sequence"/>
</dbReference>
<dbReference type="CDD" id="cd15873">
    <property type="entry name" value="R-SNARE_STXBP5_6"/>
    <property type="match status" value="1"/>
</dbReference>
<keyword evidence="9 10" id="KW-0175">Coiled coil</keyword>
<dbReference type="InterPro" id="IPR000664">
    <property type="entry name" value="Lethal2_giant"/>
</dbReference>
<dbReference type="InterPro" id="IPR042855">
    <property type="entry name" value="V_SNARE_CC"/>
</dbReference>
<dbReference type="GO" id="GO:0005886">
    <property type="term" value="C:plasma membrane"/>
    <property type="evidence" value="ECO:0007669"/>
    <property type="project" value="UniProtKB-SubCell"/>
</dbReference>
<dbReference type="PROSITE" id="PS50892">
    <property type="entry name" value="V_SNARE"/>
    <property type="match status" value="1"/>
</dbReference>
<dbReference type="AlphaFoldDB" id="A0AAV1YT20"/>
<gene>
    <name evidence="13" type="ORF">LARSCL_LOCUS655</name>
</gene>
<keyword evidence="7" id="KW-0853">WD repeat</keyword>
<feature type="region of interest" description="Disordered" evidence="11">
    <location>
        <begin position="658"/>
        <end position="691"/>
    </location>
</feature>
<evidence type="ECO:0000256" key="6">
    <source>
        <dbReference type="ARBA" id="ARBA00022490"/>
    </source>
</evidence>
<evidence type="ECO:0000256" key="9">
    <source>
        <dbReference type="PROSITE-ProRule" id="PRU00290"/>
    </source>
</evidence>
<dbReference type="GO" id="GO:0019905">
    <property type="term" value="F:syntaxin binding"/>
    <property type="evidence" value="ECO:0007669"/>
    <property type="project" value="TreeGrafter"/>
</dbReference>
<evidence type="ECO:0000256" key="7">
    <source>
        <dbReference type="ARBA" id="ARBA00022574"/>
    </source>
</evidence>
<evidence type="ECO:0000256" key="3">
    <source>
        <dbReference type="ARBA" id="ARBA00008070"/>
    </source>
</evidence>
<name>A0AAV1YT20_9ARAC</name>
<dbReference type="SUPFAM" id="SSF58038">
    <property type="entry name" value="SNARE fusion complex"/>
    <property type="match status" value="1"/>
</dbReference>
<comment type="subcellular location">
    <subcellularLocation>
        <location evidence="1">Cell membrane</location>
        <topology evidence="1">Peripheral membrane protein</topology>
    </subcellularLocation>
    <subcellularLocation>
        <location evidence="2">Cytoplasm</location>
    </subcellularLocation>
</comment>
<dbReference type="InterPro" id="IPR013577">
    <property type="entry name" value="LLGL2"/>
</dbReference>
<dbReference type="FunFam" id="2.130.10.10:FF:000521">
    <property type="entry name" value="syntaxin-binding protein 5-like isoform X1"/>
    <property type="match status" value="1"/>
</dbReference>
<evidence type="ECO:0000259" key="12">
    <source>
        <dbReference type="PROSITE" id="PS50892"/>
    </source>
</evidence>
<evidence type="ECO:0000313" key="13">
    <source>
        <dbReference type="EMBL" id="CAL1261846.1"/>
    </source>
</evidence>
<evidence type="ECO:0000256" key="4">
    <source>
        <dbReference type="ARBA" id="ARBA00022475"/>
    </source>
</evidence>
<feature type="domain" description="V-SNARE coiled-coil homology" evidence="12">
    <location>
        <begin position="1046"/>
        <end position="1110"/>
    </location>
</feature>
<evidence type="ECO:0000256" key="8">
    <source>
        <dbReference type="ARBA" id="ARBA00022737"/>
    </source>
</evidence>
<evidence type="ECO:0000256" key="1">
    <source>
        <dbReference type="ARBA" id="ARBA00004202"/>
    </source>
</evidence>